<dbReference type="SMR" id="A0A1D6M1N6"/>
<dbReference type="InParanoid" id="A0A1D6M1N6"/>
<protein>
    <submittedName>
        <fullName evidence="1">Uncharacterized protein</fullName>
    </submittedName>
</protein>
<accession>A0A1D6M1N6</accession>
<organism evidence="1">
    <name type="scientific">Zea mays</name>
    <name type="common">Maize</name>
    <dbReference type="NCBI Taxonomy" id="4577"/>
    <lineage>
        <taxon>Eukaryota</taxon>
        <taxon>Viridiplantae</taxon>
        <taxon>Streptophyta</taxon>
        <taxon>Embryophyta</taxon>
        <taxon>Tracheophyta</taxon>
        <taxon>Spermatophyta</taxon>
        <taxon>Magnoliopsida</taxon>
        <taxon>Liliopsida</taxon>
        <taxon>Poales</taxon>
        <taxon>Poaceae</taxon>
        <taxon>PACMAD clade</taxon>
        <taxon>Panicoideae</taxon>
        <taxon>Andropogonodae</taxon>
        <taxon>Andropogoneae</taxon>
        <taxon>Tripsacinae</taxon>
        <taxon>Zea</taxon>
    </lineage>
</organism>
<reference evidence="1" key="1">
    <citation type="submission" date="2015-12" db="EMBL/GenBank/DDBJ databases">
        <title>Update maize B73 reference genome by single molecule sequencing technologies.</title>
        <authorList>
            <consortium name="Maize Genome Sequencing Project"/>
            <person name="Ware D."/>
        </authorList>
    </citation>
    <scope>NUCLEOTIDE SEQUENCE</scope>
    <source>
        <tissue evidence="1">Seedling</tissue>
    </source>
</reference>
<dbReference type="IntAct" id="A0A1D6M1N6">
    <property type="interactions" value="3"/>
</dbReference>
<proteinExistence type="predicted"/>
<sequence length="53" mass="5696">MASVARGKAWSNEAEEEAGFNLLGLLVAAIIALVFMLLCAPPRRRCVAVYPCC</sequence>
<name>A0A1D6M1N6_MAIZE</name>
<gene>
    <name evidence="1" type="ORF">ZEAMMB73_Zm00001d037903</name>
</gene>
<dbReference type="EMBL" id="CM000782">
    <property type="protein sequence ID" value="AQK85155.1"/>
    <property type="molecule type" value="Genomic_DNA"/>
</dbReference>
<evidence type="ECO:0000313" key="1">
    <source>
        <dbReference type="EMBL" id="AQK85155.1"/>
    </source>
</evidence>
<dbReference type="OMA" id="MLLCTQP"/>
<dbReference type="AlphaFoldDB" id="A0A1D6M1N6"/>